<keyword evidence="3" id="KW-1185">Reference proteome</keyword>
<organism evidence="2 3">
    <name type="scientific">Steinernema carpocapsae</name>
    <name type="common">Entomopathogenic nematode</name>
    <dbReference type="NCBI Taxonomy" id="34508"/>
    <lineage>
        <taxon>Eukaryota</taxon>
        <taxon>Metazoa</taxon>
        <taxon>Ecdysozoa</taxon>
        <taxon>Nematoda</taxon>
        <taxon>Chromadorea</taxon>
        <taxon>Rhabditida</taxon>
        <taxon>Tylenchina</taxon>
        <taxon>Panagrolaimomorpha</taxon>
        <taxon>Strongyloidoidea</taxon>
        <taxon>Steinernematidae</taxon>
        <taxon>Steinernema</taxon>
    </lineage>
</organism>
<proteinExistence type="predicted"/>
<feature type="region of interest" description="Disordered" evidence="1">
    <location>
        <begin position="20"/>
        <end position="75"/>
    </location>
</feature>
<dbReference type="AlphaFoldDB" id="A0A4U5PGF2"/>
<feature type="compositionally biased region" description="Polar residues" evidence="1">
    <location>
        <begin position="31"/>
        <end position="43"/>
    </location>
</feature>
<protein>
    <submittedName>
        <fullName evidence="2">Uncharacterized protein</fullName>
    </submittedName>
</protein>
<reference evidence="2 3" key="1">
    <citation type="journal article" date="2015" name="Genome Biol.">
        <title>Comparative genomics of Steinernema reveals deeply conserved gene regulatory networks.</title>
        <authorList>
            <person name="Dillman A.R."/>
            <person name="Macchietto M."/>
            <person name="Porter C.F."/>
            <person name="Rogers A."/>
            <person name="Williams B."/>
            <person name="Antoshechkin I."/>
            <person name="Lee M.M."/>
            <person name="Goodwin Z."/>
            <person name="Lu X."/>
            <person name="Lewis E.E."/>
            <person name="Goodrich-Blair H."/>
            <person name="Stock S.P."/>
            <person name="Adams B.J."/>
            <person name="Sternberg P.W."/>
            <person name="Mortazavi A."/>
        </authorList>
    </citation>
    <scope>NUCLEOTIDE SEQUENCE [LARGE SCALE GENOMIC DNA]</scope>
    <source>
        <strain evidence="2 3">ALL</strain>
    </source>
</reference>
<dbReference type="EMBL" id="AZBU02000002">
    <property type="protein sequence ID" value="TKR95463.1"/>
    <property type="molecule type" value="Genomic_DNA"/>
</dbReference>
<sequence length="75" mass="8284">MLRIASPSLASIISHTQNPSFSDFLSRSKPSKTCTKASESWPSKLQRRVPLPRRERNSSSTSHKTTPSATLSSLQ</sequence>
<evidence type="ECO:0000313" key="2">
    <source>
        <dbReference type="EMBL" id="TKR95463.1"/>
    </source>
</evidence>
<dbReference type="Proteomes" id="UP000298663">
    <property type="component" value="Unassembled WGS sequence"/>
</dbReference>
<comment type="caution">
    <text evidence="2">The sequence shown here is derived from an EMBL/GenBank/DDBJ whole genome shotgun (WGS) entry which is preliminary data.</text>
</comment>
<reference evidence="2 3" key="2">
    <citation type="journal article" date="2019" name="G3 (Bethesda)">
        <title>Hybrid Assembly of the Genome of the Entomopathogenic Nematode Steinernema carpocapsae Identifies the X-Chromosome.</title>
        <authorList>
            <person name="Serra L."/>
            <person name="Macchietto M."/>
            <person name="Macias-Munoz A."/>
            <person name="McGill C.J."/>
            <person name="Rodriguez I.M."/>
            <person name="Rodriguez B."/>
            <person name="Murad R."/>
            <person name="Mortazavi A."/>
        </authorList>
    </citation>
    <scope>NUCLEOTIDE SEQUENCE [LARGE SCALE GENOMIC DNA]</scope>
    <source>
        <strain evidence="2 3">ALL</strain>
    </source>
</reference>
<feature type="compositionally biased region" description="Polar residues" evidence="1">
    <location>
        <begin position="58"/>
        <end position="75"/>
    </location>
</feature>
<name>A0A4U5PGF2_STECR</name>
<evidence type="ECO:0000256" key="1">
    <source>
        <dbReference type="SAM" id="MobiDB-lite"/>
    </source>
</evidence>
<accession>A0A4U5PGF2</accession>
<gene>
    <name evidence="2" type="ORF">L596_009629</name>
</gene>
<evidence type="ECO:0000313" key="3">
    <source>
        <dbReference type="Proteomes" id="UP000298663"/>
    </source>
</evidence>